<dbReference type="InterPro" id="IPR011047">
    <property type="entry name" value="Quinoprotein_ADH-like_sf"/>
</dbReference>
<dbReference type="EMBL" id="LZSO01000031">
    <property type="protein sequence ID" value="OBB26979.1"/>
    <property type="molecule type" value="Genomic_DNA"/>
</dbReference>
<keyword evidence="1" id="KW-1133">Transmembrane helix</keyword>
<evidence type="ECO:0000313" key="4">
    <source>
        <dbReference type="Proteomes" id="UP000093902"/>
    </source>
</evidence>
<gene>
    <name evidence="3" type="ORF">A5792_24340</name>
</gene>
<dbReference type="AlphaFoldDB" id="A0A1A0QZL5"/>
<keyword evidence="1" id="KW-0812">Transmembrane</keyword>
<dbReference type="SUPFAM" id="SSF50998">
    <property type="entry name" value="Quinoprotein alcohol dehydrogenase-like"/>
    <property type="match status" value="1"/>
</dbReference>
<feature type="transmembrane region" description="Helical" evidence="1">
    <location>
        <begin position="87"/>
        <end position="109"/>
    </location>
</feature>
<accession>A0A1A0QZL5</accession>
<evidence type="ECO:0000259" key="2">
    <source>
        <dbReference type="Pfam" id="PF13360"/>
    </source>
</evidence>
<comment type="caution">
    <text evidence="3">The sequence shown here is derived from an EMBL/GenBank/DDBJ whole genome shotgun (WGS) entry which is preliminary data.</text>
</comment>
<dbReference type="Proteomes" id="UP000093902">
    <property type="component" value="Unassembled WGS sequence"/>
</dbReference>
<name>A0A1A0QZL5_MYCPR</name>
<organism evidence="3 4">
    <name type="scientific">Mycolicibacterium peregrinum</name>
    <name type="common">Mycobacterium peregrinum</name>
    <dbReference type="NCBI Taxonomy" id="43304"/>
    <lineage>
        <taxon>Bacteria</taxon>
        <taxon>Bacillati</taxon>
        <taxon>Actinomycetota</taxon>
        <taxon>Actinomycetes</taxon>
        <taxon>Mycobacteriales</taxon>
        <taxon>Mycobacteriaceae</taxon>
        <taxon>Mycolicibacterium</taxon>
    </lineage>
</organism>
<dbReference type="OrthoDB" id="4641436at2"/>
<dbReference type="InterPro" id="IPR002372">
    <property type="entry name" value="PQQ_rpt_dom"/>
</dbReference>
<keyword evidence="1" id="KW-0472">Membrane</keyword>
<sequence>MRVMSAASLGLAFALLVSALSLALTSWLTGEPSPALGAWEEFLPPEAASLGAQTPRTIAVALCWLVGLLLASAAIAWFVGRAHPGSWALPAIAGVMVLLFMVFFADRLGQFVGWMMFYPRTAQLPVTLSAWRMALAGVVALIVGSFAVPRLLDRSWRIPAVVGILIGLMLSASATNLAIRVGDDHRYVDASVSAPPSTDVPLPAALGAKRFTLKVSDWTNWDRIEHNGWYVEPIAGGFVTYGDGRVTAYGPDSTERWHYSRRGPGESVVTSLRVFDAGQTVVIGIGSYPSVLVGLDAPTGRQIWWSSDRTLVDTYRHVSDHRRPPGQAYLVDEDVDALTWTRFDARTGTALWTAPIPATGCRFRSDSDARLLHVVDRCPGGQGMDVQFAVADPKDGTTAWQATVLRGLPYPQQDFKTHRVMLYTMEAGDGATIITIAPKGGPDRSVFVNARLRTLSGLNDPVYPILTTDGSDQFLTHDNDRATLRNPDGREQCSFTDRPASATGRTSPDGMAVILDREVVFGTDDALVSFDRNTCAQTGSIPISSRPAALMAAPGVTLVVRTDDTGTWVDGYA</sequence>
<feature type="transmembrane region" description="Helical" evidence="1">
    <location>
        <begin position="129"/>
        <end position="148"/>
    </location>
</feature>
<evidence type="ECO:0000256" key="1">
    <source>
        <dbReference type="SAM" id="Phobius"/>
    </source>
</evidence>
<feature type="transmembrane region" description="Helical" evidence="1">
    <location>
        <begin position="58"/>
        <end position="80"/>
    </location>
</feature>
<protein>
    <recommendedName>
        <fullName evidence="2">Pyrrolo-quinoline quinone repeat domain-containing protein</fullName>
    </recommendedName>
</protein>
<feature type="domain" description="Pyrrolo-quinoline quinone repeat" evidence="2">
    <location>
        <begin position="243"/>
        <end position="404"/>
    </location>
</feature>
<reference evidence="4" key="1">
    <citation type="submission" date="2016-06" db="EMBL/GenBank/DDBJ databases">
        <authorList>
            <person name="Sutton G."/>
            <person name="Brinkac L."/>
            <person name="Sanka R."/>
            <person name="Adams M."/>
            <person name="Lau E."/>
            <person name="Mehaffy C."/>
            <person name="Tameris M."/>
            <person name="Hatherill M."/>
            <person name="Hanekom W."/>
            <person name="Mahomed H."/>
            <person name="Mcshane H."/>
        </authorList>
    </citation>
    <scope>NUCLEOTIDE SEQUENCE [LARGE SCALE GENOMIC DNA]</scope>
    <source>
        <strain evidence="4">852002-51209_SCH5440388</strain>
    </source>
</reference>
<evidence type="ECO:0000313" key="3">
    <source>
        <dbReference type="EMBL" id="OBB26979.1"/>
    </source>
</evidence>
<proteinExistence type="predicted"/>
<dbReference type="Pfam" id="PF13360">
    <property type="entry name" value="PQQ_2"/>
    <property type="match status" value="1"/>
</dbReference>
<feature type="transmembrane region" description="Helical" evidence="1">
    <location>
        <begin position="160"/>
        <end position="179"/>
    </location>
</feature>